<comment type="caution">
    <text evidence="2">The sequence shown here is derived from an EMBL/GenBank/DDBJ whole genome shotgun (WGS) entry which is preliminary data.</text>
</comment>
<proteinExistence type="predicted"/>
<protein>
    <submittedName>
        <fullName evidence="2">Uncharacterized protein</fullName>
    </submittedName>
</protein>
<feature type="region of interest" description="Disordered" evidence="1">
    <location>
        <begin position="121"/>
        <end position="169"/>
    </location>
</feature>
<sequence length="315" mass="33817">MMVSGLKWLSFRAVYHATPGFVAPYYEQHATPLYVPARKSRHATSFATLHYTTPSPTITTTTTTTLHRITSGPATIVQLVRTRPFRLPSPPPISWRNLTSISAVITACLDHKLENCMRHAGERENSDGNPQQISTSEASRTTLSPLPLTVPAPTISSSSSSKQAGKQLHPDSAIWEGRVQGAGQAKEGKGGRSVDGSEQTQQQMIKRFLETSTTTVISITEAATPSPLVCFSTFVPSTPIFASVRLAFLRGRDRGLAGDGLGRGGRDGGWVVGGRVTAMSRSATHKDSPSAPLLHHRPAPPAVLSYPSAQYRVPA</sequence>
<organism evidence="2 3">
    <name type="scientific">Scylla paramamosain</name>
    <name type="common">Mud crab</name>
    <dbReference type="NCBI Taxonomy" id="85552"/>
    <lineage>
        <taxon>Eukaryota</taxon>
        <taxon>Metazoa</taxon>
        <taxon>Ecdysozoa</taxon>
        <taxon>Arthropoda</taxon>
        <taxon>Crustacea</taxon>
        <taxon>Multicrustacea</taxon>
        <taxon>Malacostraca</taxon>
        <taxon>Eumalacostraca</taxon>
        <taxon>Eucarida</taxon>
        <taxon>Decapoda</taxon>
        <taxon>Pleocyemata</taxon>
        <taxon>Brachyura</taxon>
        <taxon>Eubrachyura</taxon>
        <taxon>Portunoidea</taxon>
        <taxon>Portunidae</taxon>
        <taxon>Portuninae</taxon>
        <taxon>Scylla</taxon>
    </lineage>
</organism>
<dbReference type="Proteomes" id="UP001487740">
    <property type="component" value="Unassembled WGS sequence"/>
</dbReference>
<evidence type="ECO:0000313" key="2">
    <source>
        <dbReference type="EMBL" id="KAK8407758.1"/>
    </source>
</evidence>
<dbReference type="EMBL" id="JARAKH010000001">
    <property type="protein sequence ID" value="KAK8407758.1"/>
    <property type="molecule type" value="Genomic_DNA"/>
</dbReference>
<feature type="region of interest" description="Disordered" evidence="1">
    <location>
        <begin position="281"/>
        <end position="301"/>
    </location>
</feature>
<keyword evidence="3" id="KW-1185">Reference proteome</keyword>
<evidence type="ECO:0000313" key="3">
    <source>
        <dbReference type="Proteomes" id="UP001487740"/>
    </source>
</evidence>
<feature type="compositionally biased region" description="Polar residues" evidence="1">
    <location>
        <begin position="127"/>
        <end position="144"/>
    </location>
</feature>
<gene>
    <name evidence="2" type="ORF">O3P69_002358</name>
</gene>
<reference evidence="2 3" key="1">
    <citation type="submission" date="2023-03" db="EMBL/GenBank/DDBJ databases">
        <title>High-quality genome of Scylla paramamosain provides insights in environmental adaptation.</title>
        <authorList>
            <person name="Zhang L."/>
        </authorList>
    </citation>
    <scope>NUCLEOTIDE SEQUENCE [LARGE SCALE GENOMIC DNA]</scope>
    <source>
        <strain evidence="2">LZ_2023a</strain>
        <tissue evidence="2">Muscle</tissue>
    </source>
</reference>
<dbReference type="AlphaFoldDB" id="A0AAW0V5Z7"/>
<name>A0AAW0V5Z7_SCYPA</name>
<feature type="region of interest" description="Disordered" evidence="1">
    <location>
        <begin position="181"/>
        <end position="200"/>
    </location>
</feature>
<evidence type="ECO:0000256" key="1">
    <source>
        <dbReference type="SAM" id="MobiDB-lite"/>
    </source>
</evidence>
<accession>A0AAW0V5Z7</accession>